<evidence type="ECO:0000259" key="1">
    <source>
        <dbReference type="Pfam" id="PF02720"/>
    </source>
</evidence>
<accession>A0A1H9XD72</accession>
<feature type="domain" description="DUF222" evidence="1">
    <location>
        <begin position="47"/>
        <end position="345"/>
    </location>
</feature>
<sequence length="378" mass="39412">MSTLPASAFGSRPVLSAARPADAVLAGGRAQVGQLWALSDTEVASTLGHLERVRAAAEAQQVAVVTEARSRGLGNEQGWSGVDWSTQAAPSMSTGHASTLQVAADACRDPRLDDRATAVESGAISLAKAAQLARFHRCAAPVADPVQLADDTATLIAAAPTLTERQLALAIRHASALLRPEKDAEHLAERQRAARALYKGPGPGGMSTYRVVLDPEGAAILDAALDPLARPRPAKGDPDLRTPAARRADALLAIVGRGVSAPGKAPKTAKAQLVVTMSLEQLTGAVRGAGLTLGQELLTAGTVRRLACEADLIPAVLGTNSELLDVGRRKRLVPPAIRLAAWLRDRGCTWPGCTVPAQWCDAHHGTPWWQGGHTSLAN</sequence>
<protein>
    <recommendedName>
        <fullName evidence="1">DUF222 domain-containing protein</fullName>
    </recommendedName>
</protein>
<dbReference type="RefSeq" id="WP_143056279.1">
    <property type="nucleotide sequence ID" value="NZ_FOHB01000007.1"/>
</dbReference>
<evidence type="ECO:0000313" key="2">
    <source>
        <dbReference type="EMBL" id="SES44072.1"/>
    </source>
</evidence>
<gene>
    <name evidence="2" type="ORF">SAMN05216199_3689</name>
</gene>
<dbReference type="InterPro" id="IPR003870">
    <property type="entry name" value="DUF222"/>
</dbReference>
<keyword evidence="3" id="KW-1185">Reference proteome</keyword>
<dbReference type="Proteomes" id="UP000199019">
    <property type="component" value="Unassembled WGS sequence"/>
</dbReference>
<name>A0A1H9XD72_9MICO</name>
<evidence type="ECO:0000313" key="3">
    <source>
        <dbReference type="Proteomes" id="UP000199019"/>
    </source>
</evidence>
<dbReference type="Pfam" id="PF02720">
    <property type="entry name" value="DUF222"/>
    <property type="match status" value="1"/>
</dbReference>
<feature type="non-terminal residue" evidence="2">
    <location>
        <position position="378"/>
    </location>
</feature>
<dbReference type="AlphaFoldDB" id="A0A1H9XD72"/>
<dbReference type="OrthoDB" id="5177627at2"/>
<dbReference type="STRING" id="587636.SAMN05216199_3689"/>
<dbReference type="EMBL" id="FOHB01000007">
    <property type="protein sequence ID" value="SES44072.1"/>
    <property type="molecule type" value="Genomic_DNA"/>
</dbReference>
<dbReference type="CDD" id="cd00085">
    <property type="entry name" value="HNHc"/>
    <property type="match status" value="1"/>
</dbReference>
<reference evidence="3" key="1">
    <citation type="submission" date="2016-10" db="EMBL/GenBank/DDBJ databases">
        <authorList>
            <person name="Varghese N."/>
            <person name="Submissions S."/>
        </authorList>
    </citation>
    <scope>NUCLEOTIDE SEQUENCE [LARGE SCALE GENOMIC DNA]</scope>
    <source>
        <strain evidence="3">CGMCC 1.6963</strain>
    </source>
</reference>
<proteinExistence type="predicted"/>
<organism evidence="2 3">
    <name type="scientific">Pedococcus cremeus</name>
    <dbReference type="NCBI Taxonomy" id="587636"/>
    <lineage>
        <taxon>Bacteria</taxon>
        <taxon>Bacillati</taxon>
        <taxon>Actinomycetota</taxon>
        <taxon>Actinomycetes</taxon>
        <taxon>Micrococcales</taxon>
        <taxon>Intrasporangiaceae</taxon>
        <taxon>Pedococcus</taxon>
    </lineage>
</organism>
<dbReference type="InterPro" id="IPR003615">
    <property type="entry name" value="HNH_nuc"/>
</dbReference>